<comment type="caution">
    <text evidence="3">The sequence shown here is derived from an EMBL/GenBank/DDBJ whole genome shotgun (WGS) entry which is preliminary data.</text>
</comment>
<dbReference type="InterPro" id="IPR016187">
    <property type="entry name" value="CTDL_fold"/>
</dbReference>
<feature type="signal peptide" evidence="1">
    <location>
        <begin position="1"/>
        <end position="19"/>
    </location>
</feature>
<gene>
    <name evidence="3" type="ORF">OMM_13147</name>
</gene>
<evidence type="ECO:0000256" key="1">
    <source>
        <dbReference type="SAM" id="SignalP"/>
    </source>
</evidence>
<dbReference type="InterPro" id="IPR042095">
    <property type="entry name" value="SUMF_sf"/>
</dbReference>
<dbReference type="GO" id="GO:0120147">
    <property type="term" value="F:formylglycine-generating oxidase activity"/>
    <property type="evidence" value="ECO:0007669"/>
    <property type="project" value="TreeGrafter"/>
</dbReference>
<accession>A0A1V1NUE6</accession>
<reference evidence="4" key="1">
    <citation type="submission" date="2012-11" db="EMBL/GenBank/DDBJ databases">
        <authorList>
            <person name="Lucero-Rivera Y.E."/>
            <person name="Tovar-Ramirez D."/>
        </authorList>
    </citation>
    <scope>NUCLEOTIDE SEQUENCE [LARGE SCALE GENOMIC DNA]</scope>
    <source>
        <strain evidence="4">Araruama</strain>
    </source>
</reference>
<dbReference type="InterPro" id="IPR018247">
    <property type="entry name" value="EF_Hand_1_Ca_BS"/>
</dbReference>
<feature type="non-terminal residue" evidence="3">
    <location>
        <position position="327"/>
    </location>
</feature>
<dbReference type="Proteomes" id="UP000189670">
    <property type="component" value="Unassembled WGS sequence"/>
</dbReference>
<evidence type="ECO:0000313" key="4">
    <source>
        <dbReference type="Proteomes" id="UP000189670"/>
    </source>
</evidence>
<dbReference type="SUPFAM" id="SSF56436">
    <property type="entry name" value="C-type lectin-like"/>
    <property type="match status" value="1"/>
</dbReference>
<feature type="domain" description="Sulfatase-modifying factor enzyme-like" evidence="2">
    <location>
        <begin position="103"/>
        <end position="327"/>
    </location>
</feature>
<protein>
    <submittedName>
        <fullName evidence="3">Sulfatase modifying factor 1</fullName>
    </submittedName>
</protein>
<dbReference type="PANTHER" id="PTHR23150:SF19">
    <property type="entry name" value="FORMYLGLYCINE-GENERATING ENZYME"/>
    <property type="match status" value="1"/>
</dbReference>
<name>A0A1V1NUE6_9BACT</name>
<dbReference type="PANTHER" id="PTHR23150">
    <property type="entry name" value="SULFATASE MODIFYING FACTOR 1, 2"/>
    <property type="match status" value="1"/>
</dbReference>
<dbReference type="Gene3D" id="3.90.1580.10">
    <property type="entry name" value="paralog of FGE (formylglycine-generating enzyme)"/>
    <property type="match status" value="1"/>
</dbReference>
<evidence type="ECO:0000259" key="2">
    <source>
        <dbReference type="Pfam" id="PF03781"/>
    </source>
</evidence>
<dbReference type="Pfam" id="PF03781">
    <property type="entry name" value="FGE-sulfatase"/>
    <property type="match status" value="1"/>
</dbReference>
<feature type="chain" id="PRO_5012888929" evidence="1">
    <location>
        <begin position="20"/>
        <end position="327"/>
    </location>
</feature>
<sequence>MKTLSILITLLTIPVIISAQEIFHPADTNQDNKLSKQEFDTYNQAWQNKQTWNNSNKIKMDDVTRAGYLFSFGEDYYFDGNEIENLQWKSKRGIITNSIGMNFVYIFPGTFIMGSPSDEPGRDSDETQHEVTLTKGYFIQTTEVTQGQWKTIMGNNPSHFSACGDNCPVENITWNDAQNFIEKLNQKEKTDKYRLPTEAEWEYAARAGSTAALPNGQMIETGCGYDENMDEMGWYCGNTDNTQPVAQKRPNDRWIFDMHGNVWEFCQDWFGEYPVDSVVDPVGPGSGQYRVLRGGSWRSPGANSSRSASRHSISSKSVYDNVGLRLV</sequence>
<dbReference type="PROSITE" id="PS00018">
    <property type="entry name" value="EF_HAND_1"/>
    <property type="match status" value="1"/>
</dbReference>
<keyword evidence="1" id="KW-0732">Signal</keyword>
<evidence type="ECO:0000313" key="3">
    <source>
        <dbReference type="EMBL" id="ETR66173.1"/>
    </source>
</evidence>
<dbReference type="InterPro" id="IPR005532">
    <property type="entry name" value="SUMF_dom"/>
</dbReference>
<organism evidence="3 4">
    <name type="scientific">Candidatus Magnetoglobus multicellularis str. Araruama</name>
    <dbReference type="NCBI Taxonomy" id="890399"/>
    <lineage>
        <taxon>Bacteria</taxon>
        <taxon>Pseudomonadati</taxon>
        <taxon>Thermodesulfobacteriota</taxon>
        <taxon>Desulfobacteria</taxon>
        <taxon>Desulfobacterales</taxon>
        <taxon>Desulfobacteraceae</taxon>
        <taxon>Candidatus Magnetoglobus</taxon>
    </lineage>
</organism>
<dbReference type="AlphaFoldDB" id="A0A1V1NUE6"/>
<dbReference type="EMBL" id="ATBP01002183">
    <property type="protein sequence ID" value="ETR66173.1"/>
    <property type="molecule type" value="Genomic_DNA"/>
</dbReference>
<dbReference type="InterPro" id="IPR051043">
    <property type="entry name" value="Sulfatase_Mod_Factor_Kinase"/>
</dbReference>
<proteinExistence type="predicted"/>